<dbReference type="EMBL" id="PDYF01000014">
    <property type="protein sequence ID" value="PHU34647.1"/>
    <property type="molecule type" value="Genomic_DNA"/>
</dbReference>
<accession>A0A2G3DUC8</accession>
<keyword evidence="1" id="KW-0472">Membrane</keyword>
<protein>
    <submittedName>
        <fullName evidence="2">Uncharacterized protein</fullName>
    </submittedName>
</protein>
<comment type="caution">
    <text evidence="2">The sequence shown here is derived from an EMBL/GenBank/DDBJ whole genome shotgun (WGS) entry which is preliminary data.</text>
</comment>
<proteinExistence type="predicted"/>
<reference evidence="2 3" key="2">
    <citation type="submission" date="2017-10" db="EMBL/GenBank/DDBJ databases">
        <authorList>
            <person name="Banno H."/>
            <person name="Chua N.-H."/>
        </authorList>
    </citation>
    <scope>NUCLEOTIDE SEQUENCE [LARGE SCALE GENOMIC DNA]</scope>
    <source>
        <strain evidence="2 3">JK626</strain>
    </source>
</reference>
<evidence type="ECO:0000313" key="3">
    <source>
        <dbReference type="Proteomes" id="UP000225889"/>
    </source>
</evidence>
<evidence type="ECO:0000313" key="2">
    <source>
        <dbReference type="EMBL" id="PHU34647.1"/>
    </source>
</evidence>
<sequence>MKKSNSVLSSLKTRAGRVYVMGATTATAICHPITVFAASSDSSGIQNGAISIATLLVTVFALVGLYYLLPSAYKVFTAFKEGRGDDIHDSAKGVIVGLALIFFRVFAWPSISELISQAL</sequence>
<dbReference type="Proteomes" id="UP000225889">
    <property type="component" value="Unassembled WGS sequence"/>
</dbReference>
<keyword evidence="1" id="KW-1133">Transmembrane helix</keyword>
<evidence type="ECO:0000256" key="1">
    <source>
        <dbReference type="SAM" id="Phobius"/>
    </source>
</evidence>
<feature type="transmembrane region" description="Helical" evidence="1">
    <location>
        <begin position="18"/>
        <end position="38"/>
    </location>
</feature>
<dbReference type="AlphaFoldDB" id="A0A2G3DUC8"/>
<name>A0A2G3DUC8_9FIRM</name>
<feature type="transmembrane region" description="Helical" evidence="1">
    <location>
        <begin position="90"/>
        <end position="111"/>
    </location>
</feature>
<keyword evidence="1" id="KW-0812">Transmembrane</keyword>
<reference evidence="2 3" key="1">
    <citation type="submission" date="2017-10" db="EMBL/GenBank/DDBJ databases">
        <title>Resolving the taxonomy of Roseburia spp., Eubacterium rectale and Agathobacter spp. through phylogenomic analysis.</title>
        <authorList>
            <person name="Sheridan P.O."/>
            <person name="Walker A.W."/>
            <person name="Duncan S.H."/>
            <person name="Scott K.P."/>
            <person name="Toole P.W.O."/>
            <person name="Luis P."/>
            <person name="Flint H.J."/>
        </authorList>
    </citation>
    <scope>NUCLEOTIDE SEQUENCE [LARGE SCALE GENOMIC DNA]</scope>
    <source>
        <strain evidence="2 3">JK626</strain>
    </source>
</reference>
<organism evidence="2 3">
    <name type="scientific">Pseudobutyrivibrio ruminis</name>
    <dbReference type="NCBI Taxonomy" id="46206"/>
    <lineage>
        <taxon>Bacteria</taxon>
        <taxon>Bacillati</taxon>
        <taxon>Bacillota</taxon>
        <taxon>Clostridia</taxon>
        <taxon>Lachnospirales</taxon>
        <taxon>Lachnospiraceae</taxon>
        <taxon>Pseudobutyrivibrio</taxon>
    </lineage>
</organism>
<gene>
    <name evidence="2" type="ORF">CSX01_08785</name>
</gene>
<feature type="transmembrane region" description="Helical" evidence="1">
    <location>
        <begin position="50"/>
        <end position="69"/>
    </location>
</feature>
<dbReference type="RefSeq" id="WP_099392111.1">
    <property type="nucleotide sequence ID" value="NZ_PDYF01000014.1"/>
</dbReference>